<dbReference type="InterPro" id="IPR001965">
    <property type="entry name" value="Znf_PHD"/>
</dbReference>
<evidence type="ECO:0000313" key="10">
    <source>
        <dbReference type="EMBL" id="OKL60339.1"/>
    </source>
</evidence>
<dbReference type="SMART" id="SM00249">
    <property type="entry name" value="PHD"/>
    <property type="match status" value="1"/>
</dbReference>
<feature type="compositionally biased region" description="Basic and acidic residues" evidence="8">
    <location>
        <begin position="299"/>
        <end position="308"/>
    </location>
</feature>
<evidence type="ECO:0000256" key="2">
    <source>
        <dbReference type="ARBA" id="ARBA00022723"/>
    </source>
</evidence>
<dbReference type="GO" id="GO:0048188">
    <property type="term" value="C:Set1C/COMPASS complex"/>
    <property type="evidence" value="ECO:0007669"/>
    <property type="project" value="InterPro"/>
</dbReference>
<evidence type="ECO:0000313" key="11">
    <source>
        <dbReference type="Proteomes" id="UP000214365"/>
    </source>
</evidence>
<dbReference type="InterPro" id="IPR013083">
    <property type="entry name" value="Znf_RING/FYVE/PHD"/>
</dbReference>
<dbReference type="PROSITE" id="PS50016">
    <property type="entry name" value="ZF_PHD_2"/>
    <property type="match status" value="1"/>
</dbReference>
<dbReference type="PANTHER" id="PTHR46174:SF1">
    <property type="entry name" value="CXXC-TYPE ZINC FINGER PROTEIN 1"/>
    <property type="match status" value="1"/>
</dbReference>
<dbReference type="GeneID" id="31003871"/>
<dbReference type="AlphaFoldDB" id="A0A1Q5Q8I5"/>
<proteinExistence type="predicted"/>
<dbReference type="GO" id="GO:0008270">
    <property type="term" value="F:zinc ion binding"/>
    <property type="evidence" value="ECO:0007669"/>
    <property type="project" value="UniProtKB-KW"/>
</dbReference>
<sequence length="943" mass="105692">MGVNPYEADPKRVPKKDPYLNRSPHYGRYAPQDDDFNTEFRDWHSPESDKQHAYWTEVVRKYCIPQNSLHVVGSRAAFAVGKVIIRVDGDSVEGAAAERFSRLNANELISSRKAQGMLKDLNVAVPVILFCGTIDGKNIVAETRIPGVSLEVAWNYLSEADKKSFKIQCQQILQRLSGDDDHPDAPSYVCEGLNTVSQPDIPDVEHDILFAPREVGEVLSLTHNDMVRSNVIVDNGRVVAITGWRQSGFFGHDRAQKIHRLLRIPERSHIFSSGERSTQDQAWADLYDSPAPNTEPVQDTDREARVKAETPAASIEKIPAAQSVAHTPQFESIDELPTPKKISDLKRGSSSRASSMDRSSPSAPLNPSKLGPNARKSSSVSMKKASIATKVTQSKKRKIDSLDTESVDERRSNSPSSNKGPSLKKRASASVTGSPAPESKRGRPKKKKPASAKRTSQQQSGVQDDESDVENPDELFCICRKPDNHTWMIGCDGGCEDWFHGKCVNIKQEDEELIDRYICPNCKEGGKGQTSWKPMCRLKGCRKPARVSRQKISKYCSDDHGREFMRQMTKQLRLKAASSAPTPVVLDRVRGKSINRDSRSVDGDGESAMETNDEDDEHDHRGSRLMPEELGSRGGVLTVSDLKAVIMGVSSSAEFRRLGDRLITPPPSISPPARRVEKKTQQDDDDSSSSSSSSVETKKAVQKDKKKNKESKEIKAKDEEEAPPEQEEDEEELFNRKKMGLDIDPPGVHYSTAEEARLQKLREQRDQYRRQRQMISQRNQFLDLVRARAKAVLDRLKAKEPKGGWKDICGWDARMAWNEEELDDWFHGTEAGRKAFEENKLEAEPIENLVASNGTATTDEDDDDEDDGQHNKNKSSKNNSDTEFAEFSRGVCTKKRCDRHKQWVKIVQQDIQFEEAMLKSEFEACEKEANAIVEGAILRIHAS</sequence>
<feature type="region of interest" description="Disordered" evidence="8">
    <location>
        <begin position="654"/>
        <end position="749"/>
    </location>
</feature>
<keyword evidence="3 6" id="KW-0863">Zinc-finger</keyword>
<feature type="region of interest" description="Disordered" evidence="8">
    <location>
        <begin position="1"/>
        <end position="31"/>
    </location>
</feature>
<dbReference type="Pfam" id="PF00628">
    <property type="entry name" value="PHD"/>
    <property type="match status" value="1"/>
</dbReference>
<feature type="region of interest" description="Disordered" evidence="8">
    <location>
        <begin position="838"/>
        <end position="881"/>
    </location>
</feature>
<dbReference type="Proteomes" id="UP000214365">
    <property type="component" value="Unassembled WGS sequence"/>
</dbReference>
<keyword evidence="2" id="KW-0479">Metal-binding</keyword>
<dbReference type="InterPro" id="IPR037869">
    <property type="entry name" value="Spp1/CFP1"/>
</dbReference>
<dbReference type="SUPFAM" id="SSF56112">
    <property type="entry name" value="Protein kinase-like (PK-like)"/>
    <property type="match status" value="1"/>
</dbReference>
<feature type="compositionally biased region" description="Basic and acidic residues" evidence="8">
    <location>
        <begin position="8"/>
        <end position="19"/>
    </location>
</feature>
<dbReference type="RefSeq" id="XP_020120460.1">
    <property type="nucleotide sequence ID" value="XM_020266403.1"/>
</dbReference>
<dbReference type="InterPro" id="IPR019786">
    <property type="entry name" value="Zinc_finger_PHD-type_CS"/>
</dbReference>
<feature type="compositionally biased region" description="Low complexity" evidence="8">
    <location>
        <begin position="350"/>
        <end position="363"/>
    </location>
</feature>
<gene>
    <name evidence="10" type="ORF">UA08_04116</name>
</gene>
<evidence type="ECO:0000256" key="6">
    <source>
        <dbReference type="PROSITE-ProRule" id="PRU00146"/>
    </source>
</evidence>
<dbReference type="InterPro" id="IPR011011">
    <property type="entry name" value="Znf_FYVE_PHD"/>
</dbReference>
<feature type="compositionally biased region" description="Basic and acidic residues" evidence="8">
    <location>
        <begin position="590"/>
        <end position="602"/>
    </location>
</feature>
<dbReference type="PROSITE" id="PS01359">
    <property type="entry name" value="ZF_PHD_1"/>
    <property type="match status" value="1"/>
</dbReference>
<accession>A0A1Q5Q8I5</accession>
<dbReference type="SUPFAM" id="SSF57903">
    <property type="entry name" value="FYVE/PHD zinc finger"/>
    <property type="match status" value="1"/>
</dbReference>
<dbReference type="InterPro" id="IPR011009">
    <property type="entry name" value="Kinase-like_dom_sf"/>
</dbReference>
<dbReference type="PANTHER" id="PTHR46174">
    <property type="entry name" value="CXXC-TYPE ZINC FINGER PROTEIN 1"/>
    <property type="match status" value="1"/>
</dbReference>
<feature type="compositionally biased region" description="Basic and acidic residues" evidence="8">
    <location>
        <begin position="337"/>
        <end position="347"/>
    </location>
</feature>
<feature type="compositionally biased region" description="Basic and acidic residues" evidence="8">
    <location>
        <begin position="618"/>
        <end position="631"/>
    </location>
</feature>
<feature type="coiled-coil region" evidence="7">
    <location>
        <begin position="751"/>
        <end position="778"/>
    </location>
</feature>
<evidence type="ECO:0000256" key="5">
    <source>
        <dbReference type="ARBA" id="ARBA00023242"/>
    </source>
</evidence>
<dbReference type="Gene3D" id="3.30.40.10">
    <property type="entry name" value="Zinc/RING finger domain, C3HC4 (zinc finger)"/>
    <property type="match status" value="1"/>
</dbReference>
<feature type="region of interest" description="Disordered" evidence="8">
    <location>
        <begin position="590"/>
        <end position="635"/>
    </location>
</feature>
<dbReference type="InterPro" id="IPR019787">
    <property type="entry name" value="Znf_PHD-finger"/>
</dbReference>
<keyword evidence="11" id="KW-1185">Reference proteome</keyword>
<feature type="compositionally biased region" description="Acidic residues" evidence="8">
    <location>
        <begin position="719"/>
        <end position="732"/>
    </location>
</feature>
<dbReference type="GO" id="GO:0045893">
    <property type="term" value="P:positive regulation of DNA-templated transcription"/>
    <property type="evidence" value="ECO:0007669"/>
    <property type="project" value="TreeGrafter"/>
</dbReference>
<dbReference type="OrthoDB" id="436852at2759"/>
<feature type="domain" description="PHD-type" evidence="9">
    <location>
        <begin position="474"/>
        <end position="525"/>
    </location>
</feature>
<protein>
    <recommendedName>
        <fullName evidence="9">PHD-type domain-containing protein</fullName>
    </recommendedName>
</protein>
<reference evidence="10 11" key="1">
    <citation type="submission" date="2015-06" db="EMBL/GenBank/DDBJ databases">
        <title>Talaromyces atroroseus IBT 11181 draft genome.</title>
        <authorList>
            <person name="Rasmussen K.B."/>
            <person name="Rasmussen S."/>
            <person name="Petersen B."/>
            <person name="Sicheritz-Ponten T."/>
            <person name="Mortensen U.H."/>
            <person name="Thrane U."/>
        </authorList>
    </citation>
    <scope>NUCLEOTIDE SEQUENCE [LARGE SCALE GENOMIC DNA]</scope>
    <source>
        <strain evidence="10 11">IBT 11181</strain>
    </source>
</reference>
<dbReference type="EMBL" id="LFMY01000005">
    <property type="protein sequence ID" value="OKL60339.1"/>
    <property type="molecule type" value="Genomic_DNA"/>
</dbReference>
<evidence type="ECO:0000256" key="8">
    <source>
        <dbReference type="SAM" id="MobiDB-lite"/>
    </source>
</evidence>
<feature type="compositionally biased region" description="Acidic residues" evidence="8">
    <location>
        <begin position="603"/>
        <end position="617"/>
    </location>
</feature>
<feature type="compositionally biased region" description="Basic residues" evidence="8">
    <location>
        <begin position="442"/>
        <end position="451"/>
    </location>
</feature>
<comment type="caution">
    <text evidence="10">The sequence shown here is derived from an EMBL/GenBank/DDBJ whole genome shotgun (WGS) entry which is preliminary data.</text>
</comment>
<evidence type="ECO:0000259" key="9">
    <source>
        <dbReference type="PROSITE" id="PS50016"/>
    </source>
</evidence>
<comment type="subcellular location">
    <subcellularLocation>
        <location evidence="1">Nucleus</location>
    </subcellularLocation>
</comment>
<keyword evidence="7" id="KW-0175">Coiled coil</keyword>
<keyword evidence="5" id="KW-0539">Nucleus</keyword>
<feature type="region of interest" description="Disordered" evidence="8">
    <location>
        <begin position="286"/>
        <end position="469"/>
    </location>
</feature>
<evidence type="ECO:0000256" key="3">
    <source>
        <dbReference type="ARBA" id="ARBA00022771"/>
    </source>
</evidence>
<evidence type="ECO:0000256" key="4">
    <source>
        <dbReference type="ARBA" id="ARBA00022833"/>
    </source>
</evidence>
<evidence type="ECO:0000256" key="1">
    <source>
        <dbReference type="ARBA" id="ARBA00004123"/>
    </source>
</evidence>
<keyword evidence="4" id="KW-0862">Zinc</keyword>
<organism evidence="10 11">
    <name type="scientific">Talaromyces atroroseus</name>
    <dbReference type="NCBI Taxonomy" id="1441469"/>
    <lineage>
        <taxon>Eukaryota</taxon>
        <taxon>Fungi</taxon>
        <taxon>Dikarya</taxon>
        <taxon>Ascomycota</taxon>
        <taxon>Pezizomycotina</taxon>
        <taxon>Eurotiomycetes</taxon>
        <taxon>Eurotiomycetidae</taxon>
        <taxon>Eurotiales</taxon>
        <taxon>Trichocomaceae</taxon>
        <taxon>Talaromyces</taxon>
        <taxon>Talaromyces sect. Trachyspermi</taxon>
    </lineage>
</organism>
<name>A0A1Q5Q8I5_TALAT</name>
<dbReference type="STRING" id="1441469.A0A1Q5Q8I5"/>
<feature type="compositionally biased region" description="Acidic residues" evidence="8">
    <location>
        <begin position="858"/>
        <end position="867"/>
    </location>
</feature>
<evidence type="ECO:0000256" key="7">
    <source>
        <dbReference type="SAM" id="Coils"/>
    </source>
</evidence>